<name>D7CRJ7_TRURR</name>
<keyword evidence="3" id="KW-1185">Reference proteome</keyword>
<keyword evidence="1" id="KW-0472">Membrane</keyword>
<dbReference type="eggNOG" id="ENOG502ZX3K">
    <property type="taxonomic scope" value="Bacteria"/>
</dbReference>
<reference evidence="2 3" key="2">
    <citation type="journal article" date="2011" name="Stand. Genomic Sci.">
        <title>Complete genome sequence of Truepera radiovictrix type strain (RQ-24).</title>
        <authorList>
            <person name="Ivanova N."/>
            <person name="Rohde C."/>
            <person name="Munk C."/>
            <person name="Nolan M."/>
            <person name="Lucas S."/>
            <person name="Del Rio T.G."/>
            <person name="Tice H."/>
            <person name="Deshpande S."/>
            <person name="Cheng J.F."/>
            <person name="Tapia R."/>
            <person name="Han C."/>
            <person name="Goodwin L."/>
            <person name="Pitluck S."/>
            <person name="Liolios K."/>
            <person name="Mavromatis K."/>
            <person name="Mikhailova N."/>
            <person name="Pati A."/>
            <person name="Chen A."/>
            <person name="Palaniappan K."/>
            <person name="Land M."/>
            <person name="Hauser L."/>
            <person name="Chang Y.J."/>
            <person name="Jeffries C.D."/>
            <person name="Brambilla E."/>
            <person name="Rohde M."/>
            <person name="Goker M."/>
            <person name="Tindall B.J."/>
            <person name="Woyke T."/>
            <person name="Bristow J."/>
            <person name="Eisen J.A."/>
            <person name="Markowitz V."/>
            <person name="Hugenholtz P."/>
            <person name="Kyrpides N.C."/>
            <person name="Klenk H.P."/>
            <person name="Lapidus A."/>
        </authorList>
    </citation>
    <scope>NUCLEOTIDE SEQUENCE [LARGE SCALE GENOMIC DNA]</scope>
    <source>
        <strain evidence="3">DSM 17093 / CIP 108686 / LMG 22925 / RQ-24</strain>
    </source>
</reference>
<keyword evidence="1" id="KW-1133">Transmembrane helix</keyword>
<evidence type="ECO:0000313" key="2">
    <source>
        <dbReference type="EMBL" id="ADI13487.1"/>
    </source>
</evidence>
<feature type="transmembrane region" description="Helical" evidence="1">
    <location>
        <begin position="6"/>
        <end position="28"/>
    </location>
</feature>
<sequence length="164" mass="19443">MELMFWLEVLSHVVTIVGLPFALVVFILEQRKARRNEEDALYQSLAEAYTEFMALVLEHADLKLLTRHGTPTLDDEQRERQRALFDTLLGLFEQAFMLVYDGPMTARRARLWQTWEDYLRGWCRREDFREALPSLLEGEDRAFRDYVLRLLHEETVQRASPRAP</sequence>
<accession>D7CRJ7</accession>
<gene>
    <name evidence="2" type="ordered locus">Trad_0348</name>
</gene>
<dbReference type="Proteomes" id="UP000000379">
    <property type="component" value="Chromosome"/>
</dbReference>
<organism evidence="2 3">
    <name type="scientific">Truepera radiovictrix (strain DSM 17093 / CIP 108686 / LMG 22925 / RQ-24)</name>
    <dbReference type="NCBI Taxonomy" id="649638"/>
    <lineage>
        <taxon>Bacteria</taxon>
        <taxon>Thermotogati</taxon>
        <taxon>Deinococcota</taxon>
        <taxon>Deinococci</taxon>
        <taxon>Trueperales</taxon>
        <taxon>Trueperaceae</taxon>
        <taxon>Truepera</taxon>
    </lineage>
</organism>
<dbReference type="AlphaFoldDB" id="D7CRJ7"/>
<dbReference type="EMBL" id="CP002049">
    <property type="protein sequence ID" value="ADI13487.1"/>
    <property type="molecule type" value="Genomic_DNA"/>
</dbReference>
<proteinExistence type="predicted"/>
<dbReference type="KEGG" id="tra:Trad_0348"/>
<reference evidence="3" key="1">
    <citation type="submission" date="2010-05" db="EMBL/GenBank/DDBJ databases">
        <title>The complete genome of Truepera radiovictris DSM 17093.</title>
        <authorList>
            <consortium name="US DOE Joint Genome Institute (JGI-PGF)"/>
            <person name="Lucas S."/>
            <person name="Copeland A."/>
            <person name="Lapidus A."/>
            <person name="Glavina del Rio T."/>
            <person name="Dalin E."/>
            <person name="Tice H."/>
            <person name="Bruce D."/>
            <person name="Goodwin L."/>
            <person name="Pitluck S."/>
            <person name="Kyrpides N."/>
            <person name="Mavromatis K."/>
            <person name="Ovchinnikova G."/>
            <person name="Munk A.C."/>
            <person name="Detter J.C."/>
            <person name="Han C."/>
            <person name="Tapia R."/>
            <person name="Land M."/>
            <person name="Hauser L."/>
            <person name="Markowitz V."/>
            <person name="Cheng J.-F."/>
            <person name="Hugenholtz P."/>
            <person name="Woyke T."/>
            <person name="Wu D."/>
            <person name="Tindall B."/>
            <person name="Pomrenke H.G."/>
            <person name="Brambilla E."/>
            <person name="Klenk H.-P."/>
            <person name="Eisen J.A."/>
        </authorList>
    </citation>
    <scope>NUCLEOTIDE SEQUENCE [LARGE SCALE GENOMIC DNA]</scope>
    <source>
        <strain evidence="3">DSM 17093 / CIP 108686 / LMG 22925 / RQ-24</strain>
    </source>
</reference>
<keyword evidence="1" id="KW-0812">Transmembrane</keyword>
<evidence type="ECO:0000256" key="1">
    <source>
        <dbReference type="SAM" id="Phobius"/>
    </source>
</evidence>
<dbReference type="OrthoDB" id="8560762at2"/>
<evidence type="ECO:0000313" key="3">
    <source>
        <dbReference type="Proteomes" id="UP000000379"/>
    </source>
</evidence>
<dbReference type="STRING" id="649638.Trad_0348"/>
<dbReference type="HOGENOM" id="CLU_1624011_0_0_0"/>
<protein>
    <submittedName>
        <fullName evidence="2">Uncharacterized protein</fullName>
    </submittedName>
</protein>